<sequence length="128" mass="15167">MVRLRFFPSFHVDSVITFNCERVFQRNPELFVSYVIDILKLCRATFVLVARFELHRKIKPFNVCKIHIRLRETLPALFLSTCSFMLVHLHSVQIIANRKHIVVENRDQLYSITFWNAGERCLIFIAIS</sequence>
<dbReference type="EnsemblMetazoa" id="GPPI006307-RA">
    <property type="protein sequence ID" value="GPPI006307-PA"/>
    <property type="gene ID" value="GPPI006307"/>
</dbReference>
<protein>
    <submittedName>
        <fullName evidence="1">Uncharacterized protein</fullName>
    </submittedName>
</protein>
<keyword evidence="2" id="KW-1185">Reference proteome</keyword>
<proteinExistence type="predicted"/>
<evidence type="ECO:0000313" key="1">
    <source>
        <dbReference type="EnsemblMetazoa" id="GPPI006307-PA"/>
    </source>
</evidence>
<dbReference type="AlphaFoldDB" id="A0A1B0ARW2"/>
<accession>A0A1B0ARW2</accession>
<dbReference type="EMBL" id="JXJN01002597">
    <property type="status" value="NOT_ANNOTATED_CDS"/>
    <property type="molecule type" value="Genomic_DNA"/>
</dbReference>
<name>A0A1B0ARW2_9MUSC</name>
<evidence type="ECO:0000313" key="2">
    <source>
        <dbReference type="Proteomes" id="UP000092460"/>
    </source>
</evidence>
<reference evidence="2" key="1">
    <citation type="submission" date="2015-01" db="EMBL/GenBank/DDBJ databases">
        <authorList>
            <person name="Aksoy S."/>
            <person name="Warren W."/>
            <person name="Wilson R.K."/>
        </authorList>
    </citation>
    <scope>NUCLEOTIDE SEQUENCE [LARGE SCALE GENOMIC DNA]</scope>
    <source>
        <strain evidence="2">IAEA</strain>
    </source>
</reference>
<organism evidence="1 2">
    <name type="scientific">Glossina palpalis gambiensis</name>
    <dbReference type="NCBI Taxonomy" id="67801"/>
    <lineage>
        <taxon>Eukaryota</taxon>
        <taxon>Metazoa</taxon>
        <taxon>Ecdysozoa</taxon>
        <taxon>Arthropoda</taxon>
        <taxon>Hexapoda</taxon>
        <taxon>Insecta</taxon>
        <taxon>Pterygota</taxon>
        <taxon>Neoptera</taxon>
        <taxon>Endopterygota</taxon>
        <taxon>Diptera</taxon>
        <taxon>Brachycera</taxon>
        <taxon>Muscomorpha</taxon>
        <taxon>Hippoboscoidea</taxon>
        <taxon>Glossinidae</taxon>
        <taxon>Glossina</taxon>
    </lineage>
</organism>
<dbReference type="VEuPathDB" id="VectorBase:GPPI006307"/>
<dbReference type="Proteomes" id="UP000092460">
    <property type="component" value="Unassembled WGS sequence"/>
</dbReference>
<reference evidence="1" key="2">
    <citation type="submission" date="2020-05" db="UniProtKB">
        <authorList>
            <consortium name="EnsemblMetazoa"/>
        </authorList>
    </citation>
    <scope>IDENTIFICATION</scope>
    <source>
        <strain evidence="1">IAEA</strain>
    </source>
</reference>